<dbReference type="Gene3D" id="2.10.25.10">
    <property type="entry name" value="Laminin"/>
    <property type="match status" value="2"/>
</dbReference>
<evidence type="ECO:0000256" key="11">
    <source>
        <dbReference type="PIRSR" id="PIRSR001143-1"/>
    </source>
</evidence>
<dbReference type="SMART" id="SM00179">
    <property type="entry name" value="EGF_CA"/>
    <property type="match status" value="1"/>
</dbReference>
<dbReference type="PRINTS" id="PR00001">
    <property type="entry name" value="GLABLOOD"/>
</dbReference>
<dbReference type="PROSITE" id="PS50026">
    <property type="entry name" value="EGF_3"/>
    <property type="match status" value="1"/>
</dbReference>
<dbReference type="InterPro" id="IPR018114">
    <property type="entry name" value="TRYPSIN_HIS"/>
</dbReference>
<evidence type="ECO:0000256" key="2">
    <source>
        <dbReference type="ARBA" id="ARBA00022525"/>
    </source>
</evidence>
<evidence type="ECO:0000259" key="16">
    <source>
        <dbReference type="PROSITE" id="PS50240"/>
    </source>
</evidence>
<dbReference type="InterPro" id="IPR050442">
    <property type="entry name" value="Peptidase_S1_coag_factors"/>
</dbReference>
<dbReference type="Pfam" id="PF14670">
    <property type="entry name" value="FXa_inhibition"/>
    <property type="match status" value="1"/>
</dbReference>
<keyword evidence="9 12" id="KW-1015">Disulfide bond</keyword>
<feature type="active site" description="Charge relay system" evidence="11">
    <location>
        <position position="405"/>
    </location>
</feature>
<dbReference type="PROSITE" id="PS50998">
    <property type="entry name" value="GLA_2"/>
    <property type="match status" value="1"/>
</dbReference>
<evidence type="ECO:0000256" key="7">
    <source>
        <dbReference type="ARBA" id="ARBA00022801"/>
    </source>
</evidence>
<evidence type="ECO:0000256" key="1">
    <source>
        <dbReference type="ARBA" id="ARBA00004613"/>
    </source>
</evidence>
<dbReference type="Ensembl" id="ENSACLT00000069801.1">
    <property type="protein sequence ID" value="ENSACLP00000053237.1"/>
    <property type="gene ID" value="ENSACLG00000004054.2"/>
</dbReference>
<keyword evidence="6" id="KW-0677">Repeat</keyword>
<keyword evidence="10" id="KW-0325">Glycoprotein</keyword>
<feature type="domain" description="Peptidase S1" evidence="16">
    <location>
        <begin position="219"/>
        <end position="453"/>
    </location>
</feature>
<keyword evidence="4 13" id="KW-0645">Protease</keyword>
<dbReference type="GO" id="GO:0006508">
    <property type="term" value="P:proteolysis"/>
    <property type="evidence" value="ECO:0007669"/>
    <property type="project" value="UniProtKB-KW"/>
</dbReference>
<dbReference type="PROSITE" id="PS00134">
    <property type="entry name" value="TRYPSIN_HIS"/>
    <property type="match status" value="1"/>
</dbReference>
<dbReference type="GO" id="GO:0005509">
    <property type="term" value="F:calcium ion binding"/>
    <property type="evidence" value="ECO:0007669"/>
    <property type="project" value="InterPro"/>
</dbReference>
<dbReference type="SMART" id="SM00020">
    <property type="entry name" value="Tryp_SPc"/>
    <property type="match status" value="1"/>
</dbReference>
<dbReference type="Pfam" id="PF00008">
    <property type="entry name" value="EGF"/>
    <property type="match status" value="1"/>
</dbReference>
<evidence type="ECO:0000256" key="9">
    <source>
        <dbReference type="ARBA" id="ARBA00023157"/>
    </source>
</evidence>
<dbReference type="PROSITE" id="PS00022">
    <property type="entry name" value="EGF_1"/>
    <property type="match status" value="1"/>
</dbReference>
<dbReference type="Gene3D" id="4.10.740.10">
    <property type="entry name" value="Coagulation Factor IX"/>
    <property type="match status" value="1"/>
</dbReference>
<feature type="domain" description="Gla" evidence="17">
    <location>
        <begin position="48"/>
        <end position="94"/>
    </location>
</feature>
<dbReference type="PROSITE" id="PS01186">
    <property type="entry name" value="EGF_2"/>
    <property type="match status" value="1"/>
</dbReference>
<keyword evidence="19" id="KW-1185">Reference proteome</keyword>
<reference evidence="18" key="4">
    <citation type="submission" date="2025-09" db="UniProtKB">
        <authorList>
            <consortium name="Ensembl"/>
        </authorList>
    </citation>
    <scope>IDENTIFICATION</scope>
</reference>
<feature type="active site" description="Charge relay system" evidence="11">
    <location>
        <position position="259"/>
    </location>
</feature>
<feature type="active site" description="Charge relay system" evidence="11">
    <location>
        <position position="307"/>
    </location>
</feature>
<dbReference type="GO" id="GO:0007596">
    <property type="term" value="P:blood coagulation"/>
    <property type="evidence" value="ECO:0007669"/>
    <property type="project" value="InterPro"/>
</dbReference>
<dbReference type="InterPro" id="IPR001254">
    <property type="entry name" value="Trypsin_dom"/>
</dbReference>
<dbReference type="Pfam" id="PF00089">
    <property type="entry name" value="Trypsin"/>
    <property type="match status" value="1"/>
</dbReference>
<dbReference type="Proteomes" id="UP000265100">
    <property type="component" value="Chromosome 23"/>
</dbReference>
<dbReference type="GO" id="GO:0005615">
    <property type="term" value="C:extracellular space"/>
    <property type="evidence" value="ECO:0007669"/>
    <property type="project" value="TreeGrafter"/>
</dbReference>
<dbReference type="InterPro" id="IPR009003">
    <property type="entry name" value="Peptidase_S1_PA"/>
</dbReference>
<keyword evidence="8" id="KW-0106">Calcium</keyword>
<dbReference type="PROSITE" id="PS00011">
    <property type="entry name" value="GLA_1"/>
    <property type="match status" value="1"/>
</dbReference>
<reference evidence="19" key="2">
    <citation type="submission" date="2023-03" db="EMBL/GenBank/DDBJ databases">
        <authorList>
            <consortium name="Wellcome Sanger Institute Data Sharing"/>
        </authorList>
    </citation>
    <scope>NUCLEOTIDE SEQUENCE [LARGE SCALE GENOMIC DNA]</scope>
</reference>
<evidence type="ECO:0000256" key="4">
    <source>
        <dbReference type="ARBA" id="ARBA00022670"/>
    </source>
</evidence>
<dbReference type="FunFam" id="2.40.10.10:FF:000013">
    <property type="entry name" value="Coagulation factor X"/>
    <property type="match status" value="1"/>
</dbReference>
<evidence type="ECO:0000313" key="19">
    <source>
        <dbReference type="Proteomes" id="UP000265100"/>
    </source>
</evidence>
<dbReference type="GeneTree" id="ENSGT00940000154474"/>
<keyword evidence="3 12" id="KW-0245">EGF-like domain</keyword>
<dbReference type="PROSITE" id="PS50240">
    <property type="entry name" value="TRYPSIN_DOM"/>
    <property type="match status" value="1"/>
</dbReference>
<evidence type="ECO:0000259" key="17">
    <source>
        <dbReference type="PROSITE" id="PS50998"/>
    </source>
</evidence>
<dbReference type="InterPro" id="IPR033116">
    <property type="entry name" value="TRYPSIN_SER"/>
</dbReference>
<dbReference type="PANTHER" id="PTHR24278:SF34">
    <property type="entry name" value="COAGULATION FACTOR VII,-LIKE"/>
    <property type="match status" value="1"/>
</dbReference>
<reference evidence="18 19" key="1">
    <citation type="submission" date="2018-05" db="EMBL/GenBank/DDBJ databases">
        <authorList>
            <person name="Datahose"/>
        </authorList>
    </citation>
    <scope>NUCLEOTIDE SEQUENCE</scope>
</reference>
<dbReference type="AlphaFoldDB" id="A0AAX7T9D8"/>
<evidence type="ECO:0000256" key="14">
    <source>
        <dbReference type="SAM" id="SignalP"/>
    </source>
</evidence>
<proteinExistence type="predicted"/>
<dbReference type="SUPFAM" id="SSF57196">
    <property type="entry name" value="EGF/Laminin"/>
    <property type="match status" value="2"/>
</dbReference>
<comment type="caution">
    <text evidence="12">Lacks conserved residue(s) required for the propagation of feature annotation.</text>
</comment>
<dbReference type="Gene3D" id="2.40.10.10">
    <property type="entry name" value="Trypsin-like serine proteases"/>
    <property type="match status" value="2"/>
</dbReference>
<organism evidence="18 19">
    <name type="scientific">Astatotilapia calliptera</name>
    <name type="common">Eastern happy</name>
    <name type="synonym">Chromis callipterus</name>
    <dbReference type="NCBI Taxonomy" id="8154"/>
    <lineage>
        <taxon>Eukaryota</taxon>
        <taxon>Metazoa</taxon>
        <taxon>Chordata</taxon>
        <taxon>Craniata</taxon>
        <taxon>Vertebrata</taxon>
        <taxon>Euteleostomi</taxon>
        <taxon>Actinopterygii</taxon>
        <taxon>Neopterygii</taxon>
        <taxon>Teleostei</taxon>
        <taxon>Neoteleostei</taxon>
        <taxon>Acanthomorphata</taxon>
        <taxon>Ovalentaria</taxon>
        <taxon>Cichlomorphae</taxon>
        <taxon>Cichliformes</taxon>
        <taxon>Cichlidae</taxon>
        <taxon>African cichlids</taxon>
        <taxon>Pseudocrenilabrinae</taxon>
        <taxon>Haplochromini</taxon>
        <taxon>Astatotilapia</taxon>
    </lineage>
</organism>
<feature type="disulfide bond" evidence="12">
    <location>
        <begin position="120"/>
        <end position="129"/>
    </location>
</feature>
<dbReference type="GO" id="GO:0004252">
    <property type="term" value="F:serine-type endopeptidase activity"/>
    <property type="evidence" value="ECO:0007669"/>
    <property type="project" value="InterPro"/>
</dbReference>
<dbReference type="InterPro" id="IPR001881">
    <property type="entry name" value="EGF-like_Ca-bd_dom"/>
</dbReference>
<dbReference type="PROSITE" id="PS00135">
    <property type="entry name" value="TRYPSIN_SER"/>
    <property type="match status" value="1"/>
</dbReference>
<feature type="signal peptide" evidence="14">
    <location>
        <begin position="1"/>
        <end position="27"/>
    </location>
</feature>
<evidence type="ECO:0000256" key="3">
    <source>
        <dbReference type="ARBA" id="ARBA00022536"/>
    </source>
</evidence>
<dbReference type="InterPro" id="IPR035972">
    <property type="entry name" value="GLA-like_dom_SF"/>
</dbReference>
<evidence type="ECO:0000256" key="10">
    <source>
        <dbReference type="ARBA" id="ARBA00023180"/>
    </source>
</evidence>
<dbReference type="SMART" id="SM00181">
    <property type="entry name" value="EGF"/>
    <property type="match status" value="2"/>
</dbReference>
<evidence type="ECO:0000313" key="18">
    <source>
        <dbReference type="Ensembl" id="ENSACLP00000053237.1"/>
    </source>
</evidence>
<dbReference type="InterPro" id="IPR017857">
    <property type="entry name" value="Coagulation_fac-like_Gla_dom"/>
</dbReference>
<dbReference type="SUPFAM" id="SSF50494">
    <property type="entry name" value="Trypsin-like serine proteases"/>
    <property type="match status" value="1"/>
</dbReference>
<dbReference type="FunFam" id="4.10.740.10:FF:000001">
    <property type="entry name" value="vitamin K-dependent protein S"/>
    <property type="match status" value="1"/>
</dbReference>
<dbReference type="Pfam" id="PF00594">
    <property type="entry name" value="Gla"/>
    <property type="match status" value="1"/>
</dbReference>
<evidence type="ECO:0000259" key="15">
    <source>
        <dbReference type="PROSITE" id="PS50026"/>
    </source>
</evidence>
<keyword evidence="5 14" id="KW-0732">Signal</keyword>
<evidence type="ECO:0000256" key="8">
    <source>
        <dbReference type="ARBA" id="ARBA00022837"/>
    </source>
</evidence>
<feature type="domain" description="EGF-like" evidence="15">
    <location>
        <begin position="94"/>
        <end position="130"/>
    </location>
</feature>
<evidence type="ECO:0000256" key="6">
    <source>
        <dbReference type="ARBA" id="ARBA00022737"/>
    </source>
</evidence>
<dbReference type="InterPro" id="IPR043504">
    <property type="entry name" value="Peptidase_S1_PA_chymotrypsin"/>
</dbReference>
<dbReference type="InterPro" id="IPR000294">
    <property type="entry name" value="GLA_domain"/>
</dbReference>
<dbReference type="FunFam" id="2.10.25.10:FF:000109">
    <property type="entry name" value="Notch homolog 4, [Drosophila]"/>
    <property type="match status" value="1"/>
</dbReference>
<reference evidence="18" key="3">
    <citation type="submission" date="2025-08" db="UniProtKB">
        <authorList>
            <consortium name="Ensembl"/>
        </authorList>
    </citation>
    <scope>IDENTIFICATION</scope>
</reference>
<dbReference type="CDD" id="cd00054">
    <property type="entry name" value="EGF_CA"/>
    <property type="match status" value="1"/>
</dbReference>
<dbReference type="InterPro" id="IPR000742">
    <property type="entry name" value="EGF"/>
</dbReference>
<comment type="subcellular location">
    <subcellularLocation>
        <location evidence="1">Secreted</location>
    </subcellularLocation>
</comment>
<evidence type="ECO:0000256" key="5">
    <source>
        <dbReference type="ARBA" id="ARBA00022729"/>
    </source>
</evidence>
<feature type="chain" id="PRO_5044188508" description="Coagulation factor VII, like" evidence="14">
    <location>
        <begin position="28"/>
        <end position="455"/>
    </location>
</feature>
<dbReference type="PANTHER" id="PTHR24278">
    <property type="entry name" value="COAGULATION FACTOR"/>
    <property type="match status" value="1"/>
</dbReference>
<dbReference type="SMART" id="SM00069">
    <property type="entry name" value="GLA"/>
    <property type="match status" value="1"/>
</dbReference>
<dbReference type="InterPro" id="IPR001314">
    <property type="entry name" value="Peptidase_S1A"/>
</dbReference>
<name>A0AAX7T9D8_ASTCA</name>
<dbReference type="InterPro" id="IPR012224">
    <property type="entry name" value="Pept_S1A_FX"/>
</dbReference>
<dbReference type="PRINTS" id="PR00722">
    <property type="entry name" value="CHYMOTRYPSIN"/>
</dbReference>
<evidence type="ECO:0000256" key="13">
    <source>
        <dbReference type="RuleBase" id="RU363034"/>
    </source>
</evidence>
<evidence type="ECO:0008006" key="20">
    <source>
        <dbReference type="Google" id="ProtNLM"/>
    </source>
</evidence>
<accession>A0AAX7T9D8</accession>
<keyword evidence="2" id="KW-0964">Secreted</keyword>
<keyword evidence="13" id="KW-0720">Serine protease</keyword>
<evidence type="ECO:0000256" key="12">
    <source>
        <dbReference type="PROSITE-ProRule" id="PRU00076"/>
    </source>
</evidence>
<dbReference type="PIRSF" id="PIRSF001143">
    <property type="entry name" value="Factor_X"/>
    <property type="match status" value="1"/>
</dbReference>
<dbReference type="CDD" id="cd00190">
    <property type="entry name" value="Tryp_SPc"/>
    <property type="match status" value="1"/>
</dbReference>
<keyword evidence="7 13" id="KW-0378">Hydrolase</keyword>
<protein>
    <recommendedName>
        <fullName evidence="20">Coagulation factor VII, like</fullName>
    </recommendedName>
</protein>
<sequence length="455" mass="51471">MESISRDTKHLFVLLLLIIASIPSCTGIPEGVGLEKSEASGFLHRTRRANFFLEEIKTGNLERECIEEKCSYEEAREIFAHPQQLENFWRTYTAVDKCLSSPCKNRATCTRNIDTYICKCPPGFHGYNCEKGWKSKKSVDVFNWCRGSQCYHCSLAVRSNTPSCRYRNGGCEHFCRELQDGSPICFCAPGYRLELDNSTCMPEDAVVCGRPQVHFAPRVVNGIMCPKGHCPWQALLAENNQFFCGAIVLSDRWLLTAAHCVYQKPSTVLHIVVGEHDIWEEEKTEQWRRVLKVVCHEDYNVTSSDSDLALLKLHRPVKLGRHVVPICLPARNSTFTRTLASIRHSTVSGWGRLAEFGSTSRYLQRLQLPRVPVQECRLHTGLNITKNMICAGFKRGGQDACKGDSGGPLVTRYKKTWFLTGVVSWGKGCGQENMYGVYTKVTNFLYWIENIMATG</sequence>
<dbReference type="SUPFAM" id="SSF57630">
    <property type="entry name" value="GLA-domain"/>
    <property type="match status" value="1"/>
</dbReference>